<organism evidence="2 3">
    <name type="scientific">Aspergillus pseudoustus</name>
    <dbReference type="NCBI Taxonomy" id="1810923"/>
    <lineage>
        <taxon>Eukaryota</taxon>
        <taxon>Fungi</taxon>
        <taxon>Dikarya</taxon>
        <taxon>Ascomycota</taxon>
        <taxon>Pezizomycotina</taxon>
        <taxon>Eurotiomycetes</taxon>
        <taxon>Eurotiomycetidae</taxon>
        <taxon>Eurotiales</taxon>
        <taxon>Aspergillaceae</taxon>
        <taxon>Aspergillus</taxon>
        <taxon>Aspergillus subgen. Nidulantes</taxon>
    </lineage>
</organism>
<evidence type="ECO:0000256" key="1">
    <source>
        <dbReference type="SAM" id="MobiDB-lite"/>
    </source>
</evidence>
<gene>
    <name evidence="2" type="ORF">BJY01DRAFT_106165</name>
</gene>
<feature type="region of interest" description="Disordered" evidence="1">
    <location>
        <begin position="137"/>
        <end position="159"/>
    </location>
</feature>
<accession>A0ABR4IV68</accession>
<reference evidence="2 3" key="1">
    <citation type="submission" date="2024-07" db="EMBL/GenBank/DDBJ databases">
        <title>Section-level genome sequencing and comparative genomics of Aspergillus sections Usti and Cavernicolus.</title>
        <authorList>
            <consortium name="Lawrence Berkeley National Laboratory"/>
            <person name="Nybo J.L."/>
            <person name="Vesth T.C."/>
            <person name="Theobald S."/>
            <person name="Frisvad J.C."/>
            <person name="Larsen T.O."/>
            <person name="Kjaerboelling I."/>
            <person name="Rothschild-Mancinelli K."/>
            <person name="Lyhne E.K."/>
            <person name="Kogle M.E."/>
            <person name="Barry K."/>
            <person name="Clum A."/>
            <person name="Na H."/>
            <person name="Ledsgaard L."/>
            <person name="Lin J."/>
            <person name="Lipzen A."/>
            <person name="Kuo A."/>
            <person name="Riley R."/>
            <person name="Mondo S."/>
            <person name="Labutti K."/>
            <person name="Haridas S."/>
            <person name="Pangalinan J."/>
            <person name="Salamov A.A."/>
            <person name="Simmons B.A."/>
            <person name="Magnuson J.K."/>
            <person name="Chen J."/>
            <person name="Drula E."/>
            <person name="Henrissat B."/>
            <person name="Wiebenga A."/>
            <person name="Lubbers R.J."/>
            <person name="Gomes A.C."/>
            <person name="Makela M.R."/>
            <person name="Stajich J."/>
            <person name="Grigoriev I.V."/>
            <person name="Mortensen U.H."/>
            <person name="De Vries R.P."/>
            <person name="Baker S.E."/>
            <person name="Andersen M.R."/>
        </authorList>
    </citation>
    <scope>NUCLEOTIDE SEQUENCE [LARGE SCALE GENOMIC DNA]</scope>
    <source>
        <strain evidence="2 3">CBS 123904</strain>
    </source>
</reference>
<evidence type="ECO:0000313" key="2">
    <source>
        <dbReference type="EMBL" id="KAL2831668.1"/>
    </source>
</evidence>
<feature type="compositionally biased region" description="Basic and acidic residues" evidence="1">
    <location>
        <begin position="137"/>
        <end position="148"/>
    </location>
</feature>
<dbReference type="Proteomes" id="UP001610446">
    <property type="component" value="Unassembled WGS sequence"/>
</dbReference>
<dbReference type="EMBL" id="JBFXLU010000277">
    <property type="protein sequence ID" value="KAL2831668.1"/>
    <property type="molecule type" value="Genomic_DNA"/>
</dbReference>
<protein>
    <submittedName>
        <fullName evidence="2">Uncharacterized protein</fullName>
    </submittedName>
</protein>
<proteinExistence type="predicted"/>
<sequence>MVHVSSTIDWPFSNKYSQLTARTARKLAVKSPQNIHRGRFFASELLQGMTRQHQPPQPVSRIAYHRQGREKQINCEQLGTHSRATCRTRAQQQGGVPAGLVSLRSVESEGQEACHRTEESGVGMFPKDGKRFMQLDNGAERQHDDLPPRELTSVNSAGH</sequence>
<keyword evidence="3" id="KW-1185">Reference proteome</keyword>
<name>A0ABR4IV68_9EURO</name>
<comment type="caution">
    <text evidence="2">The sequence shown here is derived from an EMBL/GenBank/DDBJ whole genome shotgun (WGS) entry which is preliminary data.</text>
</comment>
<evidence type="ECO:0000313" key="3">
    <source>
        <dbReference type="Proteomes" id="UP001610446"/>
    </source>
</evidence>